<organism evidence="4 5">
    <name type="scientific">Arenivirga flava</name>
    <dbReference type="NCBI Taxonomy" id="1930060"/>
    <lineage>
        <taxon>Bacteria</taxon>
        <taxon>Bacillati</taxon>
        <taxon>Actinomycetota</taxon>
        <taxon>Actinomycetes</taxon>
        <taxon>Micrococcales</taxon>
        <taxon>Microbacteriaceae</taxon>
        <taxon>Arenivirga</taxon>
    </lineage>
</organism>
<dbReference type="RefSeq" id="WP_284233237.1">
    <property type="nucleotide sequence ID" value="NZ_BSUL01000001.1"/>
</dbReference>
<protein>
    <recommendedName>
        <fullName evidence="3">N-acetyltransferase domain-containing protein</fullName>
    </recommendedName>
</protein>
<dbReference type="InterPro" id="IPR000182">
    <property type="entry name" value="GNAT_dom"/>
</dbReference>
<sequence>MDDFAGCARIAVAGRADAPDCRHDRARSPPVALGDAAIRLADSSDAAALAALRWAWSATPEDRDPDRLARDFVAFMSSTADSHRCVVAERDGALVAMAWVAFTARPPIIGTTGRRSADLQSVFVRPEHRGAGLGVRLVQAAIELARAEGAEHLTVHATPDAAAFYERFGFEPGPTIAQLDLQG</sequence>
<dbReference type="PROSITE" id="PS51186">
    <property type="entry name" value="GNAT"/>
    <property type="match status" value="1"/>
</dbReference>
<dbReference type="PANTHER" id="PTHR43877:SF1">
    <property type="entry name" value="ACETYLTRANSFERASE"/>
    <property type="match status" value="1"/>
</dbReference>
<evidence type="ECO:0000313" key="4">
    <source>
        <dbReference type="EMBL" id="GMA29288.1"/>
    </source>
</evidence>
<evidence type="ECO:0000259" key="3">
    <source>
        <dbReference type="PROSITE" id="PS51186"/>
    </source>
</evidence>
<dbReference type="Proteomes" id="UP001157160">
    <property type="component" value="Unassembled WGS sequence"/>
</dbReference>
<dbReference type="CDD" id="cd04301">
    <property type="entry name" value="NAT_SF"/>
    <property type="match status" value="1"/>
</dbReference>
<keyword evidence="1" id="KW-0808">Transferase</keyword>
<comment type="caution">
    <text evidence="4">The sequence shown here is derived from an EMBL/GenBank/DDBJ whole genome shotgun (WGS) entry which is preliminary data.</text>
</comment>
<reference evidence="4 5" key="1">
    <citation type="journal article" date="2014" name="Int. J. Syst. Evol. Microbiol.">
        <title>Complete genome sequence of Corynebacterium casei LMG S-19264T (=DSM 44701T), isolated from a smear-ripened cheese.</title>
        <authorList>
            <consortium name="US DOE Joint Genome Institute (JGI-PGF)"/>
            <person name="Walter F."/>
            <person name="Albersmeier A."/>
            <person name="Kalinowski J."/>
            <person name="Ruckert C."/>
        </authorList>
    </citation>
    <scope>NUCLEOTIDE SEQUENCE [LARGE SCALE GENOMIC DNA]</scope>
    <source>
        <strain evidence="4 5">NBRC 112289</strain>
    </source>
</reference>
<name>A0AA37UI82_9MICO</name>
<keyword evidence="2" id="KW-0012">Acyltransferase</keyword>
<dbReference type="InterPro" id="IPR016181">
    <property type="entry name" value="Acyl_CoA_acyltransferase"/>
</dbReference>
<dbReference type="EMBL" id="BSUL01000001">
    <property type="protein sequence ID" value="GMA29288.1"/>
    <property type="molecule type" value="Genomic_DNA"/>
</dbReference>
<proteinExistence type="predicted"/>
<dbReference type="SUPFAM" id="SSF55729">
    <property type="entry name" value="Acyl-CoA N-acyltransferases (Nat)"/>
    <property type="match status" value="1"/>
</dbReference>
<accession>A0AA37UI82</accession>
<keyword evidence="5" id="KW-1185">Reference proteome</keyword>
<dbReference type="Pfam" id="PF00583">
    <property type="entry name" value="Acetyltransf_1"/>
    <property type="match status" value="1"/>
</dbReference>
<dbReference type="GO" id="GO:0016747">
    <property type="term" value="F:acyltransferase activity, transferring groups other than amino-acyl groups"/>
    <property type="evidence" value="ECO:0007669"/>
    <property type="project" value="InterPro"/>
</dbReference>
<evidence type="ECO:0000256" key="1">
    <source>
        <dbReference type="ARBA" id="ARBA00022679"/>
    </source>
</evidence>
<dbReference type="InterPro" id="IPR050832">
    <property type="entry name" value="Bact_Acetyltransf"/>
</dbReference>
<gene>
    <name evidence="4" type="ORF">GCM10025874_25410</name>
</gene>
<evidence type="ECO:0000313" key="5">
    <source>
        <dbReference type="Proteomes" id="UP001157160"/>
    </source>
</evidence>
<feature type="domain" description="N-acetyltransferase" evidence="3">
    <location>
        <begin position="36"/>
        <end position="183"/>
    </location>
</feature>
<dbReference type="Gene3D" id="3.40.630.30">
    <property type="match status" value="1"/>
</dbReference>
<dbReference type="AlphaFoldDB" id="A0AA37UI82"/>
<dbReference type="PANTHER" id="PTHR43877">
    <property type="entry name" value="AMINOALKYLPHOSPHONATE N-ACETYLTRANSFERASE-RELATED-RELATED"/>
    <property type="match status" value="1"/>
</dbReference>
<evidence type="ECO:0000256" key="2">
    <source>
        <dbReference type="ARBA" id="ARBA00023315"/>
    </source>
</evidence>